<organism evidence="3 4">
    <name type="scientific">Colletotrichum destructivum</name>
    <dbReference type="NCBI Taxonomy" id="34406"/>
    <lineage>
        <taxon>Eukaryota</taxon>
        <taxon>Fungi</taxon>
        <taxon>Dikarya</taxon>
        <taxon>Ascomycota</taxon>
        <taxon>Pezizomycotina</taxon>
        <taxon>Sordariomycetes</taxon>
        <taxon>Hypocreomycetidae</taxon>
        <taxon>Glomerellales</taxon>
        <taxon>Glomerellaceae</taxon>
        <taxon>Colletotrichum</taxon>
        <taxon>Colletotrichum destructivum species complex</taxon>
    </lineage>
</organism>
<evidence type="ECO:0000313" key="4">
    <source>
        <dbReference type="Proteomes" id="UP001322277"/>
    </source>
</evidence>
<name>A0AAX4IUG0_9PEZI</name>
<dbReference type="AlphaFoldDB" id="A0AAX4IUG0"/>
<reference evidence="4" key="1">
    <citation type="journal article" date="2023" name="bioRxiv">
        <title>Complete genome of the Medicago anthracnose fungus, Colletotrichum destructivum, reveals a mini-chromosome-like region within a core chromosome.</title>
        <authorList>
            <person name="Lapalu N."/>
            <person name="Simon A."/>
            <person name="Lu A."/>
            <person name="Plaumann P.-L."/>
            <person name="Amselem J."/>
            <person name="Pigne S."/>
            <person name="Auger A."/>
            <person name="Koch C."/>
            <person name="Dallery J.-F."/>
            <person name="O'Connell R.J."/>
        </authorList>
    </citation>
    <scope>NUCLEOTIDE SEQUENCE [LARGE SCALE GENOMIC DNA]</scope>
    <source>
        <strain evidence="4">CBS 520.97</strain>
    </source>
</reference>
<evidence type="ECO:0000256" key="1">
    <source>
        <dbReference type="SAM" id="MobiDB-lite"/>
    </source>
</evidence>
<keyword evidence="2" id="KW-0812">Transmembrane</keyword>
<dbReference type="GeneID" id="87948292"/>
<keyword evidence="2" id="KW-1133">Transmembrane helix</keyword>
<accession>A0AAX4IUG0</accession>
<keyword evidence="4" id="KW-1185">Reference proteome</keyword>
<dbReference type="Proteomes" id="UP001322277">
    <property type="component" value="Chromosome 7"/>
</dbReference>
<proteinExistence type="predicted"/>
<dbReference type="RefSeq" id="XP_062783999.1">
    <property type="nucleotide sequence ID" value="XM_062927948.1"/>
</dbReference>
<evidence type="ECO:0000313" key="3">
    <source>
        <dbReference type="EMBL" id="WQF86778.1"/>
    </source>
</evidence>
<gene>
    <name evidence="3" type="ORF">CDEST_11792</name>
</gene>
<dbReference type="KEGG" id="cdet:87948292"/>
<evidence type="ECO:0000256" key="2">
    <source>
        <dbReference type="SAM" id="Phobius"/>
    </source>
</evidence>
<keyword evidence="2" id="KW-0472">Membrane</keyword>
<protein>
    <submittedName>
        <fullName evidence="3">Uncharacterized protein</fullName>
    </submittedName>
</protein>
<feature type="transmembrane region" description="Helical" evidence="2">
    <location>
        <begin position="288"/>
        <end position="313"/>
    </location>
</feature>
<sequence>MTPCTNPVRRGPALKLDIRTALRESHSFAACKPHLVKVYKTPIMSLESAKRELPKHAIQEHSPPGLAKVCKSRDDLQHSGDAGHHDYLHWALHHPGKRPRHRFELCGCENAIYEISSDESEPLTEEELAQRRYSTQQARADLEDCVSPLTADIRTDEEVEGNLVETMDVSIGLDLTHGFIDLHNAAYITGDRQQFEAYDGTTDESRTIYPSITFDSDVSSSIRPNLRDGPNHGRRLNPGASGFQMPSNSTDRNRNASLRGGGWNDSDSETALSSSWRRMIPVPFWKCWVMWIILYWFLVVFIALMILASVFLSEGMLHLGKARPCTPGQGEGEL</sequence>
<dbReference type="EMBL" id="CP137311">
    <property type="protein sequence ID" value="WQF86778.1"/>
    <property type="molecule type" value="Genomic_DNA"/>
</dbReference>
<feature type="region of interest" description="Disordered" evidence="1">
    <location>
        <begin position="223"/>
        <end position="268"/>
    </location>
</feature>